<accession>A0A7R9HX24</accession>
<dbReference type="AlphaFoldDB" id="A0A7R9HX24"/>
<feature type="compositionally biased region" description="Basic and acidic residues" evidence="1">
    <location>
        <begin position="152"/>
        <end position="166"/>
    </location>
</feature>
<protein>
    <submittedName>
        <fullName evidence="2">Uncharacterized protein</fullName>
    </submittedName>
</protein>
<organism evidence="2">
    <name type="scientific">Timema bartmani</name>
    <dbReference type="NCBI Taxonomy" id="61472"/>
    <lineage>
        <taxon>Eukaryota</taxon>
        <taxon>Metazoa</taxon>
        <taxon>Ecdysozoa</taxon>
        <taxon>Arthropoda</taxon>
        <taxon>Hexapoda</taxon>
        <taxon>Insecta</taxon>
        <taxon>Pterygota</taxon>
        <taxon>Neoptera</taxon>
        <taxon>Polyneoptera</taxon>
        <taxon>Phasmatodea</taxon>
        <taxon>Timematodea</taxon>
        <taxon>Timematoidea</taxon>
        <taxon>Timematidae</taxon>
        <taxon>Timema</taxon>
    </lineage>
</organism>
<proteinExistence type="predicted"/>
<sequence>MHHGSTNSVWIAALLKKILEDFGITADDGEIEICPPRKCRKTQELGLEKKSAVNCQSAPKKPWGYCSFDVILHHPQAKKRKMEKGSLPAFQHTWTAGVLSYNRSIPFVSEFGPPMHPVLCLLLQLPDLSSFLKVIQLNDSTPANTISQDGGPPKRDSYTSHRESWGQRDTFAQSGTVPPKAVTLETRSRDMVAADLLDVISEGATRLLLGYSVVILLFPHDPPQRRDKDVYTVRGGLGQRNTRNEIAPKILVVVADLLGKSREPPGHCVLLPVRVIRLKEVNPHLRGGRVENHLGNPPPPVHPTEIRTSISPSSVVWLNTTGALANYATKAGPVIITYTRQQPDFAIKARHVTTFQFCPCYSDGGRWSNYIHQRLLTKERDHFFTATTSLFYTLRHVLQPVRAIPLCTN</sequence>
<name>A0A7R9HX24_9NEOP</name>
<feature type="region of interest" description="Disordered" evidence="1">
    <location>
        <begin position="142"/>
        <end position="177"/>
    </location>
</feature>
<gene>
    <name evidence="2" type="ORF">TBIB3V08_LOCUS1769</name>
</gene>
<reference evidence="2" key="1">
    <citation type="submission" date="2020-11" db="EMBL/GenBank/DDBJ databases">
        <authorList>
            <person name="Tran Van P."/>
        </authorList>
    </citation>
    <scope>NUCLEOTIDE SEQUENCE</scope>
</reference>
<evidence type="ECO:0000256" key="1">
    <source>
        <dbReference type="SAM" id="MobiDB-lite"/>
    </source>
</evidence>
<evidence type="ECO:0000313" key="2">
    <source>
        <dbReference type="EMBL" id="CAD7439193.1"/>
    </source>
</evidence>
<dbReference type="EMBL" id="OD564618">
    <property type="protein sequence ID" value="CAD7439193.1"/>
    <property type="molecule type" value="Genomic_DNA"/>
</dbReference>